<dbReference type="EMBL" id="BSYR01000069">
    <property type="protein sequence ID" value="GMJ14261.1"/>
    <property type="molecule type" value="Genomic_DNA"/>
</dbReference>
<sequence length="172" mass="19235">MGSCFSVQLSFDNVINRGWDSIVRHANYVCKLKQTLPTLFDALEELRAQKHDVQQEVDLAEQRQLKQLEQVKLWLSKAETMITEAENLVADGPREVNKLCLGACASKTCLPSYKFGKKVARVLQDVKDHTSRGVFDKAAENQLAASVVVRPEEQPIALENDKIASGLHLETT</sequence>
<name>A0A9W7MXD3_HIBTR</name>
<comment type="caution">
    <text evidence="1">The sequence shown here is derived from an EMBL/GenBank/DDBJ whole genome shotgun (WGS) entry which is preliminary data.</text>
</comment>
<gene>
    <name evidence="1" type="ORF">HRI_005095300</name>
</gene>
<dbReference type="AlphaFoldDB" id="A0A9W7MXD3"/>
<protein>
    <recommendedName>
        <fullName evidence="3">Disease resistance protein</fullName>
    </recommendedName>
</protein>
<dbReference type="OrthoDB" id="1000458at2759"/>
<dbReference type="Proteomes" id="UP001165190">
    <property type="component" value="Unassembled WGS sequence"/>
</dbReference>
<evidence type="ECO:0008006" key="3">
    <source>
        <dbReference type="Google" id="ProtNLM"/>
    </source>
</evidence>
<accession>A0A9W7MXD3</accession>
<organism evidence="1 2">
    <name type="scientific">Hibiscus trionum</name>
    <name type="common">Flower of an hour</name>
    <dbReference type="NCBI Taxonomy" id="183268"/>
    <lineage>
        <taxon>Eukaryota</taxon>
        <taxon>Viridiplantae</taxon>
        <taxon>Streptophyta</taxon>
        <taxon>Embryophyta</taxon>
        <taxon>Tracheophyta</taxon>
        <taxon>Spermatophyta</taxon>
        <taxon>Magnoliopsida</taxon>
        <taxon>eudicotyledons</taxon>
        <taxon>Gunneridae</taxon>
        <taxon>Pentapetalae</taxon>
        <taxon>rosids</taxon>
        <taxon>malvids</taxon>
        <taxon>Malvales</taxon>
        <taxon>Malvaceae</taxon>
        <taxon>Malvoideae</taxon>
        <taxon>Hibiscus</taxon>
    </lineage>
</organism>
<evidence type="ECO:0000313" key="2">
    <source>
        <dbReference type="Proteomes" id="UP001165190"/>
    </source>
</evidence>
<keyword evidence="2" id="KW-1185">Reference proteome</keyword>
<evidence type="ECO:0000313" key="1">
    <source>
        <dbReference type="EMBL" id="GMJ14261.1"/>
    </source>
</evidence>
<proteinExistence type="predicted"/>
<reference evidence="1" key="1">
    <citation type="submission" date="2023-05" db="EMBL/GenBank/DDBJ databases">
        <title>Genome and transcriptome analyses reveal genes involved in the formation of fine ridges on petal epidermal cells in Hibiscus trionum.</title>
        <authorList>
            <person name="Koshimizu S."/>
            <person name="Masuda S."/>
            <person name="Ishii T."/>
            <person name="Shirasu K."/>
            <person name="Hoshino A."/>
            <person name="Arita M."/>
        </authorList>
    </citation>
    <scope>NUCLEOTIDE SEQUENCE</scope>
    <source>
        <strain evidence="1">Hamamatsu line</strain>
    </source>
</reference>